<dbReference type="InterPro" id="IPR035472">
    <property type="entry name" value="RpiR-like_SIS"/>
</dbReference>
<reference evidence="7 8" key="1">
    <citation type="submission" date="2013-05" db="EMBL/GenBank/DDBJ databases">
        <title>Genome sequence of Streptomyces sparsogenes DSM 40356.</title>
        <authorList>
            <person name="Coyne S."/>
            <person name="Seebeck F.P."/>
        </authorList>
    </citation>
    <scope>NUCLEOTIDE SEQUENCE [LARGE SCALE GENOMIC DNA]</scope>
    <source>
        <strain evidence="7 8">DSM 40356</strain>
    </source>
</reference>
<dbReference type="GO" id="GO:1901135">
    <property type="term" value="P:carbohydrate derivative metabolic process"/>
    <property type="evidence" value="ECO:0007669"/>
    <property type="project" value="InterPro"/>
</dbReference>
<protein>
    <submittedName>
        <fullName evidence="7">Transcriptional regulator</fullName>
    </submittedName>
</protein>
<dbReference type="AlphaFoldDB" id="A0A1R1SAN3"/>
<accession>A0A1R1SAN3</accession>
<feature type="domain" description="SIS" evidence="6">
    <location>
        <begin position="146"/>
        <end position="286"/>
    </location>
</feature>
<feature type="compositionally biased region" description="Basic residues" evidence="4">
    <location>
        <begin position="301"/>
        <end position="315"/>
    </location>
</feature>
<dbReference type="InterPro" id="IPR046348">
    <property type="entry name" value="SIS_dom_sf"/>
</dbReference>
<evidence type="ECO:0000256" key="1">
    <source>
        <dbReference type="ARBA" id="ARBA00023015"/>
    </source>
</evidence>
<dbReference type="PANTHER" id="PTHR30514">
    <property type="entry name" value="GLUCOKINASE"/>
    <property type="match status" value="1"/>
</dbReference>
<dbReference type="EMBL" id="ASQP01000409">
    <property type="protein sequence ID" value="OMI35267.1"/>
    <property type="molecule type" value="Genomic_DNA"/>
</dbReference>
<dbReference type="Gene3D" id="1.10.10.10">
    <property type="entry name" value="Winged helix-like DNA-binding domain superfamily/Winged helix DNA-binding domain"/>
    <property type="match status" value="1"/>
</dbReference>
<dbReference type="PROSITE" id="PS51071">
    <property type="entry name" value="HTH_RPIR"/>
    <property type="match status" value="1"/>
</dbReference>
<feature type="region of interest" description="Disordered" evidence="4">
    <location>
        <begin position="295"/>
        <end position="315"/>
    </location>
</feature>
<gene>
    <name evidence="7" type="ORF">SPAR_32251</name>
</gene>
<evidence type="ECO:0000259" key="5">
    <source>
        <dbReference type="PROSITE" id="PS51071"/>
    </source>
</evidence>
<dbReference type="Gene3D" id="3.40.50.10490">
    <property type="entry name" value="Glucose-6-phosphate isomerase like protein, domain 1"/>
    <property type="match status" value="1"/>
</dbReference>
<dbReference type="CDD" id="cd05013">
    <property type="entry name" value="SIS_RpiR"/>
    <property type="match status" value="1"/>
</dbReference>
<organism evidence="7 8">
    <name type="scientific">Streptomyces sparsogenes DSM 40356</name>
    <dbReference type="NCBI Taxonomy" id="1331668"/>
    <lineage>
        <taxon>Bacteria</taxon>
        <taxon>Bacillati</taxon>
        <taxon>Actinomycetota</taxon>
        <taxon>Actinomycetes</taxon>
        <taxon>Kitasatosporales</taxon>
        <taxon>Streptomycetaceae</taxon>
        <taxon>Streptomyces</taxon>
    </lineage>
</organism>
<keyword evidence="2" id="KW-0238">DNA-binding</keyword>
<sequence>MARQEPPRTPGRPAEDLSPAGLLARVRAALPSLAPSERRVAEVVLADPAQASELSINALGERAATSVATVMRFCRAVGLNNYPQLRLALAAAAAHEHARGGERPVPGTDISATDTLADIVGKIVYNEVRALEDTGSGLDLDALGRAVDAVAEARRVDIFGVGAGAFVGQDLHQKLHRIGHMAFVWTDRHASLTATALLGPGDVAVAISHSGETEDTVEPLRAAAERGATTIALTNAPRSALARSADLVLTTCARETPLRSGATVSRIAQLAIIDCLFVGVAQRSFDGTTAALEKTHGAVPGRRRPHTQRRAKADG</sequence>
<evidence type="ECO:0000313" key="8">
    <source>
        <dbReference type="Proteomes" id="UP000186168"/>
    </source>
</evidence>
<dbReference type="PANTHER" id="PTHR30514:SF1">
    <property type="entry name" value="HTH-TYPE TRANSCRIPTIONAL REGULATOR HEXR-RELATED"/>
    <property type="match status" value="1"/>
</dbReference>
<comment type="caution">
    <text evidence="7">The sequence shown here is derived from an EMBL/GenBank/DDBJ whole genome shotgun (WGS) entry which is preliminary data.</text>
</comment>
<evidence type="ECO:0000259" key="6">
    <source>
        <dbReference type="PROSITE" id="PS51464"/>
    </source>
</evidence>
<dbReference type="InterPro" id="IPR000281">
    <property type="entry name" value="HTH_RpiR"/>
</dbReference>
<dbReference type="Pfam" id="PF01380">
    <property type="entry name" value="SIS"/>
    <property type="match status" value="1"/>
</dbReference>
<name>A0A1R1SAN3_9ACTN</name>
<dbReference type="RefSeq" id="WP_076971694.1">
    <property type="nucleotide sequence ID" value="NZ_ASQP01000409.1"/>
</dbReference>
<proteinExistence type="predicted"/>
<dbReference type="SUPFAM" id="SSF46689">
    <property type="entry name" value="Homeodomain-like"/>
    <property type="match status" value="1"/>
</dbReference>
<dbReference type="SUPFAM" id="SSF53697">
    <property type="entry name" value="SIS domain"/>
    <property type="match status" value="1"/>
</dbReference>
<dbReference type="GO" id="GO:0003677">
    <property type="term" value="F:DNA binding"/>
    <property type="evidence" value="ECO:0007669"/>
    <property type="project" value="UniProtKB-KW"/>
</dbReference>
<feature type="domain" description="HTH rpiR-type" evidence="5">
    <location>
        <begin position="20"/>
        <end position="96"/>
    </location>
</feature>
<dbReference type="InterPro" id="IPR047640">
    <property type="entry name" value="RpiR-like"/>
</dbReference>
<dbReference type="InterPro" id="IPR009057">
    <property type="entry name" value="Homeodomain-like_sf"/>
</dbReference>
<evidence type="ECO:0000256" key="2">
    <source>
        <dbReference type="ARBA" id="ARBA00023125"/>
    </source>
</evidence>
<keyword evidence="8" id="KW-1185">Reference proteome</keyword>
<evidence type="ECO:0000256" key="4">
    <source>
        <dbReference type="SAM" id="MobiDB-lite"/>
    </source>
</evidence>
<dbReference type="GO" id="GO:0003700">
    <property type="term" value="F:DNA-binding transcription factor activity"/>
    <property type="evidence" value="ECO:0007669"/>
    <property type="project" value="InterPro"/>
</dbReference>
<dbReference type="GO" id="GO:0097367">
    <property type="term" value="F:carbohydrate derivative binding"/>
    <property type="evidence" value="ECO:0007669"/>
    <property type="project" value="InterPro"/>
</dbReference>
<keyword evidence="3" id="KW-0804">Transcription</keyword>
<dbReference type="InterPro" id="IPR001347">
    <property type="entry name" value="SIS_dom"/>
</dbReference>
<dbReference type="PROSITE" id="PS51464">
    <property type="entry name" value="SIS"/>
    <property type="match status" value="1"/>
</dbReference>
<dbReference type="InterPro" id="IPR036388">
    <property type="entry name" value="WH-like_DNA-bd_sf"/>
</dbReference>
<dbReference type="Proteomes" id="UP000186168">
    <property type="component" value="Unassembled WGS sequence"/>
</dbReference>
<dbReference type="Pfam" id="PF01418">
    <property type="entry name" value="HTH_6"/>
    <property type="match status" value="1"/>
</dbReference>
<evidence type="ECO:0000256" key="3">
    <source>
        <dbReference type="ARBA" id="ARBA00023163"/>
    </source>
</evidence>
<evidence type="ECO:0000313" key="7">
    <source>
        <dbReference type="EMBL" id="OMI35267.1"/>
    </source>
</evidence>
<keyword evidence="1" id="KW-0805">Transcription regulation</keyword>